<dbReference type="EMBL" id="VEPZ02001331">
    <property type="protein sequence ID" value="KAE8679077.1"/>
    <property type="molecule type" value="Genomic_DNA"/>
</dbReference>
<dbReference type="PANTHER" id="PTHR34541">
    <property type="entry name" value="OS01G0729900 PROTEIN"/>
    <property type="match status" value="1"/>
</dbReference>
<reference evidence="1" key="1">
    <citation type="submission" date="2019-09" db="EMBL/GenBank/DDBJ databases">
        <title>Draft genome information of white flower Hibiscus syriacus.</title>
        <authorList>
            <person name="Kim Y.-M."/>
        </authorList>
    </citation>
    <scope>NUCLEOTIDE SEQUENCE [LARGE SCALE GENOMIC DNA]</scope>
    <source>
        <strain evidence="1">YM2019G1</strain>
    </source>
</reference>
<dbReference type="PANTHER" id="PTHR34541:SF2">
    <property type="entry name" value="OS01G0729900 PROTEIN"/>
    <property type="match status" value="1"/>
</dbReference>
<sequence>MISLCPTFGGSNPGLQAEVIHAVKEDINMICGCSLAAHPSAFASISILPFSHLFRYYLSHLVAPAASLKPGRSKWNGNVGNSGIVVRVDVPLSSMGCPSFSVQINNVLEF</sequence>
<name>A0A6A2YKN4_HIBSY</name>
<protein>
    <submittedName>
        <fullName evidence="1">Uncharacterized protein</fullName>
    </submittedName>
</protein>
<evidence type="ECO:0000313" key="2">
    <source>
        <dbReference type="Proteomes" id="UP000436088"/>
    </source>
</evidence>
<accession>A0A6A2YKN4</accession>
<dbReference type="AlphaFoldDB" id="A0A6A2YKN4"/>
<proteinExistence type="predicted"/>
<keyword evidence="2" id="KW-1185">Reference proteome</keyword>
<organism evidence="1 2">
    <name type="scientific">Hibiscus syriacus</name>
    <name type="common">Rose of Sharon</name>
    <dbReference type="NCBI Taxonomy" id="106335"/>
    <lineage>
        <taxon>Eukaryota</taxon>
        <taxon>Viridiplantae</taxon>
        <taxon>Streptophyta</taxon>
        <taxon>Embryophyta</taxon>
        <taxon>Tracheophyta</taxon>
        <taxon>Spermatophyta</taxon>
        <taxon>Magnoliopsida</taxon>
        <taxon>eudicotyledons</taxon>
        <taxon>Gunneridae</taxon>
        <taxon>Pentapetalae</taxon>
        <taxon>rosids</taxon>
        <taxon>malvids</taxon>
        <taxon>Malvales</taxon>
        <taxon>Malvaceae</taxon>
        <taxon>Malvoideae</taxon>
        <taxon>Hibiscus</taxon>
    </lineage>
</organism>
<evidence type="ECO:0000313" key="1">
    <source>
        <dbReference type="EMBL" id="KAE8679077.1"/>
    </source>
</evidence>
<dbReference type="Proteomes" id="UP000436088">
    <property type="component" value="Unassembled WGS sequence"/>
</dbReference>
<gene>
    <name evidence="1" type="ORF">F3Y22_tig00111402pilonHSYRG00781</name>
</gene>
<comment type="caution">
    <text evidence="1">The sequence shown here is derived from an EMBL/GenBank/DDBJ whole genome shotgun (WGS) entry which is preliminary data.</text>
</comment>